<dbReference type="InterPro" id="IPR056456">
    <property type="entry name" value="Beta-prop_IFT80_2nd"/>
</dbReference>
<evidence type="ECO:0000256" key="2">
    <source>
        <dbReference type="ARBA" id="ARBA00023069"/>
    </source>
</evidence>
<organism evidence="7 8">
    <name type="scientific">Stylophora pistillata</name>
    <name type="common">Smooth cauliflower coral</name>
    <dbReference type="NCBI Taxonomy" id="50429"/>
    <lineage>
        <taxon>Eukaryota</taxon>
        <taxon>Metazoa</taxon>
        <taxon>Cnidaria</taxon>
        <taxon>Anthozoa</taxon>
        <taxon>Hexacorallia</taxon>
        <taxon>Scleractinia</taxon>
        <taxon>Astrocoeniina</taxon>
        <taxon>Pocilloporidae</taxon>
        <taxon>Stylophora</taxon>
    </lineage>
</organism>
<feature type="domain" description="IFT80/172/WDR35 TPR" evidence="6">
    <location>
        <begin position="616"/>
        <end position="761"/>
    </location>
</feature>
<dbReference type="PROSITE" id="PS50082">
    <property type="entry name" value="WD_REPEATS_2"/>
    <property type="match status" value="2"/>
</dbReference>
<dbReference type="Gene3D" id="2.130.10.10">
    <property type="entry name" value="YVTN repeat-like/Quinoprotein amine dehydrogenase"/>
    <property type="match status" value="2"/>
</dbReference>
<dbReference type="InterPro" id="IPR001680">
    <property type="entry name" value="WD40_rpt"/>
</dbReference>
<dbReference type="Pfam" id="PF23387">
    <property type="entry name" value="TPR_IFT80_172"/>
    <property type="match status" value="1"/>
</dbReference>
<dbReference type="AlphaFoldDB" id="A0A2B4RIW1"/>
<keyword evidence="7" id="KW-0282">Flagellum</keyword>
<evidence type="ECO:0000259" key="6">
    <source>
        <dbReference type="Pfam" id="PF23387"/>
    </source>
</evidence>
<keyword evidence="2" id="KW-0969">Cilium</keyword>
<accession>A0A2B4RIW1</accession>
<comment type="caution">
    <text evidence="7">The sequence shown here is derived from an EMBL/GenBank/DDBJ whole genome shotgun (WGS) entry which is preliminary data.</text>
</comment>
<dbReference type="InterPro" id="IPR036322">
    <property type="entry name" value="WD40_repeat_dom_sf"/>
</dbReference>
<reference evidence="8" key="1">
    <citation type="journal article" date="2017" name="bioRxiv">
        <title>Comparative analysis of the genomes of Stylophora pistillata and Acropora digitifera provides evidence for extensive differences between species of corals.</title>
        <authorList>
            <person name="Voolstra C.R."/>
            <person name="Li Y."/>
            <person name="Liew Y.J."/>
            <person name="Baumgarten S."/>
            <person name="Zoccola D."/>
            <person name="Flot J.-F."/>
            <person name="Tambutte S."/>
            <person name="Allemand D."/>
            <person name="Aranda M."/>
        </authorList>
    </citation>
    <scope>NUCLEOTIDE SEQUENCE [LARGE SCALE GENOMIC DNA]</scope>
</reference>
<dbReference type="STRING" id="50429.A0A2B4RIW1"/>
<keyword evidence="8" id="KW-1185">Reference proteome</keyword>
<feature type="repeat" description="WD" evidence="4">
    <location>
        <begin position="102"/>
        <end position="134"/>
    </location>
</feature>
<dbReference type="GO" id="GO:0060271">
    <property type="term" value="P:cilium assembly"/>
    <property type="evidence" value="ECO:0007669"/>
    <property type="project" value="TreeGrafter"/>
</dbReference>
<evidence type="ECO:0000313" key="7">
    <source>
        <dbReference type="EMBL" id="PFX16195.1"/>
    </source>
</evidence>
<dbReference type="EMBL" id="LSMT01000566">
    <property type="protein sequence ID" value="PFX16195.1"/>
    <property type="molecule type" value="Genomic_DNA"/>
</dbReference>
<dbReference type="GO" id="GO:0030992">
    <property type="term" value="C:intraciliary transport particle B"/>
    <property type="evidence" value="ECO:0007669"/>
    <property type="project" value="TreeGrafter"/>
</dbReference>
<proteinExistence type="predicted"/>
<dbReference type="FunFam" id="2.130.10.10:FF:000298">
    <property type="entry name" value="Intraflagellar transport 80 homolog (Chlamydomonas)"/>
    <property type="match status" value="1"/>
</dbReference>
<evidence type="ECO:0000256" key="1">
    <source>
        <dbReference type="ARBA" id="ARBA00004138"/>
    </source>
</evidence>
<evidence type="ECO:0000256" key="3">
    <source>
        <dbReference type="ARBA" id="ARBA00023273"/>
    </source>
</evidence>
<gene>
    <name evidence="7" type="primary">IFT80</name>
    <name evidence="7" type="ORF">AWC38_SpisGene19542</name>
</gene>
<dbReference type="InterPro" id="IPR056157">
    <property type="entry name" value="TPR_IFT80_172_dom"/>
</dbReference>
<sequence length="771" mass="87095">MRFKTHVLKESKHKDLVSCVGWTSADELFSSGDDHSILKWNLLSDETTQVMKLPAEIFPTDIHWFPRGAGGKKQSQSELFVLTSTDGKFHLISRNGRIEKSVEAHRGAVLSGRWSLDGSAMVTVGEDGQVKIWSRSGMLRSTLVQAGTPVYSVSWSPDSDQILHTSGKQLVIKPLQAAAKPVQWKAHDAIVLKVDWNPNNNIIVSGGEDCKYKVWDSYGRVLYSSMLHEYPITSISWAPDGELFAVGSFNTLRLCDKTGWSYTLEKPNTGSIFNIAWSSDGTQLAGACGNGQVIFAHVIERRLEWKNFEVTITDRKSIFVRDVMNDVKESLDFRDRIIKTSLAFNHLVVATTSQCYIYSVRNWNTPMIFDLKNGNITLIVQTEKYFLLVDDSGLQIYSYEGRLTCVPKFQGLRTDTLNEQTCTLSNDTLAIKDRKDEKVIHLFETQTGKPVGSGQPIQHSLDVMEIALSQCGQTCDSQLAMIDKNRDLYLTPVKHIGPAERLVKLGTMITTMAWNDNTNMLSAFQDGRFIVWYYPSAVYVDQDILHKTLIEKDSSDFGKNPQIVSFLENHCTMRRADGSLCSTIISPYPSKLHKYASESKWQDGIRLCRFVKDNVLWACLATMAAYAKDLNTAETAYAAIDEADKVQYINHIKEIPTKEGRNAAMALFCRQTQEAETILLQAGLIYRAIQMNIDLFNWDRALELAVKHKTHVDTVLAYRQKYLENFDKTETSKRFLQYAEGVEVDWEKIKAKVDNELQKEAARPGAKPYNG</sequence>
<evidence type="ECO:0000313" key="8">
    <source>
        <dbReference type="Proteomes" id="UP000225706"/>
    </source>
</evidence>
<dbReference type="Pfam" id="PF00400">
    <property type="entry name" value="WD40"/>
    <property type="match status" value="3"/>
</dbReference>
<dbReference type="Pfam" id="PF23335">
    <property type="entry name" value="Beta-prop_IFT80_2nd"/>
    <property type="match status" value="1"/>
</dbReference>
<dbReference type="PANTHER" id="PTHR24098">
    <property type="entry name" value="OUTER SEGMENT 5"/>
    <property type="match status" value="1"/>
</dbReference>
<keyword evidence="3" id="KW-0966">Cell projection</keyword>
<dbReference type="FunFam" id="2.130.10.10:FF:001115">
    <property type="entry name" value="Intraflagellar transport 80 homolog (Chlamydomonas)"/>
    <property type="match status" value="1"/>
</dbReference>
<name>A0A2B4RIW1_STYPI</name>
<dbReference type="SMART" id="SM00320">
    <property type="entry name" value="WD40"/>
    <property type="match status" value="7"/>
</dbReference>
<dbReference type="SUPFAM" id="SSF50978">
    <property type="entry name" value="WD40 repeat-like"/>
    <property type="match status" value="2"/>
</dbReference>
<dbReference type="PANTHER" id="PTHR24098:SF0">
    <property type="entry name" value="OUTER SEGMENT 5"/>
    <property type="match status" value="1"/>
</dbReference>
<dbReference type="Proteomes" id="UP000225706">
    <property type="component" value="Unassembled WGS sequence"/>
</dbReference>
<dbReference type="InterPro" id="IPR015943">
    <property type="entry name" value="WD40/YVTN_repeat-like_dom_sf"/>
</dbReference>
<protein>
    <submittedName>
        <fullName evidence="7">Intraflagellar transport protein 80-like</fullName>
    </submittedName>
</protein>
<dbReference type="GO" id="GO:0005929">
    <property type="term" value="C:cilium"/>
    <property type="evidence" value="ECO:0007669"/>
    <property type="project" value="UniProtKB-SubCell"/>
</dbReference>
<dbReference type="OrthoDB" id="408728at2759"/>
<evidence type="ECO:0000256" key="4">
    <source>
        <dbReference type="PROSITE-ProRule" id="PRU00221"/>
    </source>
</evidence>
<dbReference type="FunFam" id="1.25.40.470:FF:000007">
    <property type="entry name" value="Intraflagellar transport 80 homolog (Chlamydomonas)"/>
    <property type="match status" value="1"/>
</dbReference>
<feature type="repeat" description="WD" evidence="4">
    <location>
        <begin position="184"/>
        <end position="216"/>
    </location>
</feature>
<evidence type="ECO:0000259" key="5">
    <source>
        <dbReference type="Pfam" id="PF23335"/>
    </source>
</evidence>
<dbReference type="PROSITE" id="PS50294">
    <property type="entry name" value="WD_REPEATS_REGION"/>
    <property type="match status" value="2"/>
</dbReference>
<comment type="subcellular location">
    <subcellularLocation>
        <location evidence="1">Cell projection</location>
        <location evidence="1">Cilium</location>
    </subcellularLocation>
</comment>
<feature type="domain" description="IFT80 second beta-propeller" evidence="5">
    <location>
        <begin position="300"/>
        <end position="588"/>
    </location>
</feature>
<keyword evidence="4" id="KW-0853">WD repeat</keyword>